<dbReference type="EMBL" id="LSRX01000301">
    <property type="protein sequence ID" value="OLQ01206.1"/>
    <property type="molecule type" value="Genomic_DNA"/>
</dbReference>
<feature type="compositionally biased region" description="Low complexity" evidence="2">
    <location>
        <begin position="175"/>
        <end position="185"/>
    </location>
</feature>
<proteinExistence type="predicted"/>
<evidence type="ECO:0000256" key="1">
    <source>
        <dbReference type="PROSITE-ProRule" id="PRU00325"/>
    </source>
</evidence>
<organism evidence="4 5">
    <name type="scientific">Symbiodinium microadriaticum</name>
    <name type="common">Dinoflagellate</name>
    <name type="synonym">Zooxanthella microadriatica</name>
    <dbReference type="NCBI Taxonomy" id="2951"/>
    <lineage>
        <taxon>Eukaryota</taxon>
        <taxon>Sar</taxon>
        <taxon>Alveolata</taxon>
        <taxon>Dinophyceae</taxon>
        <taxon>Suessiales</taxon>
        <taxon>Symbiodiniaceae</taxon>
        <taxon>Symbiodinium</taxon>
    </lineage>
</organism>
<evidence type="ECO:0000259" key="3">
    <source>
        <dbReference type="PROSITE" id="PS50966"/>
    </source>
</evidence>
<dbReference type="GO" id="GO:0008270">
    <property type="term" value="F:zinc ion binding"/>
    <property type="evidence" value="ECO:0007669"/>
    <property type="project" value="UniProtKB-KW"/>
</dbReference>
<keyword evidence="1" id="KW-0862">Zinc</keyword>
<comment type="caution">
    <text evidence="4">The sequence shown here is derived from an EMBL/GenBank/DDBJ whole genome shotgun (WGS) entry which is preliminary data.</text>
</comment>
<reference evidence="4 5" key="1">
    <citation type="submission" date="2016-02" db="EMBL/GenBank/DDBJ databases">
        <title>Genome analysis of coral dinoflagellate symbionts highlights evolutionary adaptations to a symbiotic lifestyle.</title>
        <authorList>
            <person name="Aranda M."/>
            <person name="Li Y."/>
            <person name="Liew Y.J."/>
            <person name="Baumgarten S."/>
            <person name="Simakov O."/>
            <person name="Wilson M."/>
            <person name="Piel J."/>
            <person name="Ashoor H."/>
            <person name="Bougouffa S."/>
            <person name="Bajic V.B."/>
            <person name="Ryu T."/>
            <person name="Ravasi T."/>
            <person name="Bayer T."/>
            <person name="Micklem G."/>
            <person name="Kim H."/>
            <person name="Bhak J."/>
            <person name="Lajeunesse T.C."/>
            <person name="Voolstra C.R."/>
        </authorList>
    </citation>
    <scope>NUCLEOTIDE SEQUENCE [LARGE SCALE GENOMIC DNA]</scope>
    <source>
        <strain evidence="4 5">CCMP2467</strain>
    </source>
</reference>
<dbReference type="OrthoDB" id="10293317at2759"/>
<protein>
    <recommendedName>
        <fullName evidence="3">SWIM-type domain-containing protein</fullName>
    </recommendedName>
</protein>
<keyword evidence="1" id="KW-0863">Zinc-finger</keyword>
<evidence type="ECO:0000256" key="2">
    <source>
        <dbReference type="SAM" id="MobiDB-lite"/>
    </source>
</evidence>
<dbReference type="InterPro" id="IPR007527">
    <property type="entry name" value="Znf_SWIM"/>
</dbReference>
<feature type="region of interest" description="Disordered" evidence="2">
    <location>
        <begin position="153"/>
        <end position="192"/>
    </location>
</feature>
<keyword evidence="1" id="KW-0479">Metal-binding</keyword>
<evidence type="ECO:0000313" key="5">
    <source>
        <dbReference type="Proteomes" id="UP000186817"/>
    </source>
</evidence>
<name>A0A1Q9E198_SYMMI</name>
<feature type="domain" description="SWIM-type" evidence="3">
    <location>
        <begin position="97"/>
        <end position="134"/>
    </location>
</feature>
<dbReference type="AlphaFoldDB" id="A0A1Q9E198"/>
<keyword evidence="5" id="KW-1185">Reference proteome</keyword>
<evidence type="ECO:0000313" key="4">
    <source>
        <dbReference type="EMBL" id="OLQ01206.1"/>
    </source>
</evidence>
<accession>A0A1Q9E198</accession>
<dbReference type="Proteomes" id="UP000186817">
    <property type="component" value="Unassembled WGS sequence"/>
</dbReference>
<sequence>MLKQDRTTAASAAAQRCPTYVQRALVLLPRGTLCKMVELVTATSEAGTTTSLHALGLTSSPEGCPQITEYWGKAAELFGRWCLVLVGPRAREYWQHVVSDTLEDNIHARGLCTCHEAALHGPCEHLYTAFLHLSFPEVSGKACMQVRHDRGGRNKADASFSSQGPPQGSVRPGPRVAVASASARATPSEDVDTSSVVSAAVTRLLHEACPADEVSKRLAALGVLGVYTVADLKLLTEMHLRTLAGFTLGETVSEQRTSQTLRNVMAGTDPANWVAQHSLQSQRRLNAQKNAREVSLVAAQPEAKRRALGAGPAKQVQVEGASRLRLRLLMPTVSLLIFLVIV</sequence>
<gene>
    <name evidence="4" type="ORF">AK812_SmicGene16065</name>
</gene>
<dbReference type="PROSITE" id="PS50966">
    <property type="entry name" value="ZF_SWIM"/>
    <property type="match status" value="1"/>
</dbReference>